<dbReference type="GO" id="GO:0000155">
    <property type="term" value="F:phosphorelay sensor kinase activity"/>
    <property type="evidence" value="ECO:0007669"/>
    <property type="project" value="InterPro"/>
</dbReference>
<dbReference type="InterPro" id="IPR001789">
    <property type="entry name" value="Sig_transdc_resp-reg_receiver"/>
</dbReference>
<evidence type="ECO:0000256" key="4">
    <source>
        <dbReference type="ARBA" id="ARBA00022777"/>
    </source>
</evidence>
<keyword evidence="3 5" id="KW-0597">Phosphoprotein</keyword>
<keyword evidence="4 9" id="KW-0808">Transferase</keyword>
<organism evidence="9 10">
    <name type="scientific">Kouleothrix aurantiaca</name>
    <dbReference type="NCBI Taxonomy" id="186479"/>
    <lineage>
        <taxon>Bacteria</taxon>
        <taxon>Bacillati</taxon>
        <taxon>Chloroflexota</taxon>
        <taxon>Chloroflexia</taxon>
        <taxon>Chloroflexales</taxon>
        <taxon>Roseiflexineae</taxon>
        <taxon>Roseiflexaceae</taxon>
        <taxon>Kouleothrix</taxon>
    </lineage>
</organism>
<proteinExistence type="predicted"/>
<dbReference type="SUPFAM" id="SSF55874">
    <property type="entry name" value="ATPase domain of HSP90 chaperone/DNA topoisomerase II/histidine kinase"/>
    <property type="match status" value="1"/>
</dbReference>
<evidence type="ECO:0000256" key="2">
    <source>
        <dbReference type="ARBA" id="ARBA00012438"/>
    </source>
</evidence>
<dbReference type="PANTHER" id="PTHR43547">
    <property type="entry name" value="TWO-COMPONENT HISTIDINE KINASE"/>
    <property type="match status" value="1"/>
</dbReference>
<comment type="caution">
    <text evidence="9">The sequence shown here is derived from an EMBL/GenBank/DDBJ whole genome shotgun (WGS) entry which is preliminary data.</text>
</comment>
<feature type="coiled-coil region" evidence="6">
    <location>
        <begin position="142"/>
        <end position="169"/>
    </location>
</feature>
<dbReference type="Gene3D" id="3.30.565.10">
    <property type="entry name" value="Histidine kinase-like ATPase, C-terminal domain"/>
    <property type="match status" value="1"/>
</dbReference>
<dbReference type="Gene3D" id="1.10.287.130">
    <property type="match status" value="1"/>
</dbReference>
<dbReference type="AlphaFoldDB" id="A0A0P9DEI0"/>
<dbReference type="PANTHER" id="PTHR43547:SF2">
    <property type="entry name" value="HYBRID SIGNAL TRANSDUCTION HISTIDINE KINASE C"/>
    <property type="match status" value="1"/>
</dbReference>
<dbReference type="EC" id="2.7.13.3" evidence="2"/>
<dbReference type="InterPro" id="IPR003661">
    <property type="entry name" value="HisK_dim/P_dom"/>
</dbReference>
<dbReference type="SMART" id="SM00388">
    <property type="entry name" value="HisKA"/>
    <property type="match status" value="1"/>
</dbReference>
<comment type="catalytic activity">
    <reaction evidence="1">
        <text>ATP + protein L-histidine = ADP + protein N-phospho-L-histidine.</text>
        <dbReference type="EC" id="2.7.13.3"/>
    </reaction>
</comment>
<evidence type="ECO:0000256" key="6">
    <source>
        <dbReference type="SAM" id="Coils"/>
    </source>
</evidence>
<feature type="modified residue" description="4-aspartylphosphate" evidence="5">
    <location>
        <position position="55"/>
    </location>
</feature>
<evidence type="ECO:0000313" key="10">
    <source>
        <dbReference type="Proteomes" id="UP000050509"/>
    </source>
</evidence>
<dbReference type="PROSITE" id="PS50109">
    <property type="entry name" value="HIS_KIN"/>
    <property type="match status" value="1"/>
</dbReference>
<feature type="domain" description="Histidine kinase" evidence="7">
    <location>
        <begin position="176"/>
        <end position="314"/>
    </location>
</feature>
<evidence type="ECO:0000256" key="1">
    <source>
        <dbReference type="ARBA" id="ARBA00000085"/>
    </source>
</evidence>
<dbReference type="Pfam" id="PF00512">
    <property type="entry name" value="HisKA"/>
    <property type="match status" value="1"/>
</dbReference>
<dbReference type="InterPro" id="IPR011006">
    <property type="entry name" value="CheY-like_superfamily"/>
</dbReference>
<evidence type="ECO:0000259" key="7">
    <source>
        <dbReference type="PROSITE" id="PS50109"/>
    </source>
</evidence>
<dbReference type="SUPFAM" id="SSF52172">
    <property type="entry name" value="CheY-like"/>
    <property type="match status" value="1"/>
</dbReference>
<evidence type="ECO:0000259" key="8">
    <source>
        <dbReference type="PROSITE" id="PS50110"/>
    </source>
</evidence>
<sequence>MPSQPSILYIEDNADNQRLVRRILESRGYDVQLADDGPDGIAQARASQPTLILVDINIPGLDGYETTTRLRGMSHLHGVPIIAVTADGRAGARARALVAGCDGYITKPIEPRRLIEQLGEFIGGKREALPQAAEAPLLREYNQKLVERLEQQVRELSAANAELHELDQLKSQFLATLSHELRTPLTSILGYLELFERGTLGALSDTQSQALDVITRNAHTLTRQLNNLLYLQEVRSAQLKPTPVSIYDILLRLTVGHHAQAGEQGVMLESALLPAQPYIGDMIALEQAFRNLIENAVKFTPAGGHIRGSLQDDE</sequence>
<evidence type="ECO:0000256" key="3">
    <source>
        <dbReference type="ARBA" id="ARBA00022553"/>
    </source>
</evidence>
<keyword evidence="4 9" id="KW-0418">Kinase</keyword>
<dbReference type="InterPro" id="IPR036097">
    <property type="entry name" value="HisK_dim/P_sf"/>
</dbReference>
<protein>
    <recommendedName>
        <fullName evidence="2">histidine kinase</fullName>
        <ecNumber evidence="2">2.7.13.3</ecNumber>
    </recommendedName>
</protein>
<dbReference type="InterPro" id="IPR036890">
    <property type="entry name" value="HATPase_C_sf"/>
</dbReference>
<accession>A0A0P9DEI0</accession>
<name>A0A0P9DEI0_9CHLR</name>
<dbReference type="EMBL" id="LJCR01000938">
    <property type="protein sequence ID" value="KPV51379.1"/>
    <property type="molecule type" value="Genomic_DNA"/>
</dbReference>
<reference evidence="9 10" key="1">
    <citation type="submission" date="2015-09" db="EMBL/GenBank/DDBJ databases">
        <title>Draft genome sequence of Kouleothrix aurantiaca JCM 19913.</title>
        <authorList>
            <person name="Hemp J."/>
        </authorList>
    </citation>
    <scope>NUCLEOTIDE SEQUENCE [LARGE SCALE GENOMIC DNA]</scope>
    <source>
        <strain evidence="9 10">COM-B</strain>
    </source>
</reference>
<dbReference type="Pfam" id="PF00072">
    <property type="entry name" value="Response_reg"/>
    <property type="match status" value="1"/>
</dbReference>
<dbReference type="SUPFAM" id="SSF47384">
    <property type="entry name" value="Homodimeric domain of signal transducing histidine kinase"/>
    <property type="match status" value="1"/>
</dbReference>
<evidence type="ECO:0000256" key="5">
    <source>
        <dbReference type="PROSITE-ProRule" id="PRU00169"/>
    </source>
</evidence>
<dbReference type="PROSITE" id="PS50110">
    <property type="entry name" value="RESPONSE_REGULATORY"/>
    <property type="match status" value="1"/>
</dbReference>
<gene>
    <name evidence="9" type="ORF">SE17_21530</name>
</gene>
<dbReference type="InterPro" id="IPR005467">
    <property type="entry name" value="His_kinase_dom"/>
</dbReference>
<dbReference type="CDD" id="cd00082">
    <property type="entry name" value="HisKA"/>
    <property type="match status" value="1"/>
</dbReference>
<feature type="domain" description="Response regulatory" evidence="8">
    <location>
        <begin position="6"/>
        <end position="122"/>
    </location>
</feature>
<dbReference type="SMART" id="SM00448">
    <property type="entry name" value="REC"/>
    <property type="match status" value="1"/>
</dbReference>
<evidence type="ECO:0000313" key="9">
    <source>
        <dbReference type="EMBL" id="KPV51379.1"/>
    </source>
</evidence>
<keyword evidence="10" id="KW-1185">Reference proteome</keyword>
<dbReference type="Gene3D" id="3.40.50.2300">
    <property type="match status" value="1"/>
</dbReference>
<dbReference type="Proteomes" id="UP000050509">
    <property type="component" value="Unassembled WGS sequence"/>
</dbReference>
<keyword evidence="6" id="KW-0175">Coiled coil</keyword>
<feature type="non-terminal residue" evidence="9">
    <location>
        <position position="314"/>
    </location>
</feature>